<accession>K0ILI2</accession>
<evidence type="ECO:0000313" key="1">
    <source>
        <dbReference type="EMBL" id="AFU60438.1"/>
    </source>
</evidence>
<dbReference type="EMBL" id="CP002408">
    <property type="protein sequence ID" value="AFU60438.1"/>
    <property type="molecule type" value="Genomic_DNA"/>
</dbReference>
<sequence length="83" mass="9740">MDAYLEEELYDLLTYCIQSPQAPDFADKKGRVQEIGRELYADGGTDALENMFFSIEHRVKEEIGQDARPYRAWWNGISAEWKY</sequence>
<gene>
    <name evidence="1" type="ordered locus">Ngar_c35250</name>
</gene>
<dbReference type="AlphaFoldDB" id="K0ILI2"/>
<dbReference type="InParanoid" id="K0ILI2"/>
<organism evidence="1 2">
    <name type="scientific">Nitrososphaera gargensis (strain Ga9.2)</name>
    <dbReference type="NCBI Taxonomy" id="1237085"/>
    <lineage>
        <taxon>Archaea</taxon>
        <taxon>Nitrososphaerota</taxon>
        <taxon>Nitrososphaeria</taxon>
        <taxon>Nitrososphaerales</taxon>
        <taxon>Nitrososphaeraceae</taxon>
        <taxon>Nitrososphaera</taxon>
    </lineage>
</organism>
<dbReference type="STRING" id="1237085.Ngar_c35250"/>
<dbReference type="HOGENOM" id="CLU_2534842_0_0_2"/>
<dbReference type="OrthoDB" id="6023at2157"/>
<evidence type="ECO:0000313" key="2">
    <source>
        <dbReference type="Proteomes" id="UP000008037"/>
    </source>
</evidence>
<dbReference type="RefSeq" id="WP_015020970.1">
    <property type="nucleotide sequence ID" value="NC_018719.1"/>
</dbReference>
<protein>
    <submittedName>
        <fullName evidence="1">Uncharacterized protein</fullName>
    </submittedName>
</protein>
<proteinExistence type="predicted"/>
<reference evidence="1 2" key="1">
    <citation type="journal article" date="2012" name="Environ. Microbiol.">
        <title>The genome of the ammonia-oxidizing Candidatus Nitrososphaera gargensis: insights into metabolic versatility and environmental adaptations.</title>
        <authorList>
            <person name="Spang A."/>
            <person name="Poehlein A."/>
            <person name="Offre P."/>
            <person name="Zumbragel S."/>
            <person name="Haider S."/>
            <person name="Rychlik N."/>
            <person name="Nowka B."/>
            <person name="Schmeisser C."/>
            <person name="Lebedeva E.V."/>
            <person name="Rattei T."/>
            <person name="Bohm C."/>
            <person name="Schmid M."/>
            <person name="Galushko A."/>
            <person name="Hatzenpichler R."/>
            <person name="Weinmaier T."/>
            <person name="Daniel R."/>
            <person name="Schleper C."/>
            <person name="Spieck E."/>
            <person name="Streit W."/>
            <person name="Wagner M."/>
        </authorList>
    </citation>
    <scope>NUCLEOTIDE SEQUENCE [LARGE SCALE GENOMIC DNA]</scope>
    <source>
        <strain evidence="2">Ga9.2</strain>
    </source>
</reference>
<name>K0ILI2_NITGG</name>
<dbReference type="Proteomes" id="UP000008037">
    <property type="component" value="Chromosome"/>
</dbReference>
<dbReference type="BioCyc" id="CNIT1237085:G1324-3526-MONOMER"/>
<dbReference type="KEGG" id="nga:Ngar_c35250"/>
<dbReference type="GeneID" id="13797336"/>
<keyword evidence="2" id="KW-1185">Reference proteome</keyword>